<keyword evidence="3" id="KW-1185">Reference proteome</keyword>
<feature type="compositionally biased region" description="Polar residues" evidence="1">
    <location>
        <begin position="246"/>
        <end position="265"/>
    </location>
</feature>
<evidence type="ECO:0000256" key="1">
    <source>
        <dbReference type="SAM" id="MobiDB-lite"/>
    </source>
</evidence>
<evidence type="ECO:0000313" key="2">
    <source>
        <dbReference type="EMBL" id="TGZ50860.1"/>
    </source>
</evidence>
<protein>
    <submittedName>
        <fullName evidence="2">Uncharacterized protein</fullName>
    </submittedName>
</protein>
<sequence>MPGEKKLLCPDRRLFFDSTCNSVDRNAVSAKCQEAAKQACHQSAERLRELFDFDLNAMTPSRPTSFLPDRTGAARTLWTTERPTWKNMACSSMPASPREEWMTGWHWEAIDTKISYVPQFYHTQRYHSDGYLSSTFTPPTPVKDQPRKGSRLKDASDATHHLQNEKASSGQELTLTSKTPTLFRLWCARIRRASCADNAAHGVSEHKSRCNPKRTQSSERLPAAPRTTFISVPKNSPVKPVVMRHSVSTQQPENRTNGPVSITYNRSKDCTTTRKSRAELPYSISKSSATQNSRESAPRKSQKERRYRQLTLHDCSWRSTSTSQFVCENIHSSTPALEVKLN</sequence>
<dbReference type="OrthoDB" id="6287641at2759"/>
<accession>A0A4S2KMV7</accession>
<reference evidence="2 3" key="1">
    <citation type="journal article" date="2019" name="BMC Genomics">
        <title>New insights from Opisthorchis felineus genome: update on genomics of the epidemiologically important liver flukes.</title>
        <authorList>
            <person name="Ershov N.I."/>
            <person name="Mordvinov V.A."/>
            <person name="Prokhortchouk E.B."/>
            <person name="Pakharukova M.Y."/>
            <person name="Gunbin K.V."/>
            <person name="Ustyantsev K."/>
            <person name="Genaev M.A."/>
            <person name="Blinov A.G."/>
            <person name="Mazur A."/>
            <person name="Boulygina E."/>
            <person name="Tsygankova S."/>
            <person name="Khrameeva E."/>
            <person name="Chekanov N."/>
            <person name="Fan G."/>
            <person name="Xiao A."/>
            <person name="Zhang H."/>
            <person name="Xu X."/>
            <person name="Yang H."/>
            <person name="Solovyev V."/>
            <person name="Lee S.M."/>
            <person name="Liu X."/>
            <person name="Afonnikov D.A."/>
            <person name="Skryabin K.G."/>
        </authorList>
    </citation>
    <scope>NUCLEOTIDE SEQUENCE [LARGE SCALE GENOMIC DNA]</scope>
    <source>
        <strain evidence="2">AK-0245</strain>
        <tissue evidence="2">Whole organism</tissue>
    </source>
</reference>
<organism evidence="2 3">
    <name type="scientific">Opisthorchis felineus</name>
    <dbReference type="NCBI Taxonomy" id="147828"/>
    <lineage>
        <taxon>Eukaryota</taxon>
        <taxon>Metazoa</taxon>
        <taxon>Spiralia</taxon>
        <taxon>Lophotrochozoa</taxon>
        <taxon>Platyhelminthes</taxon>
        <taxon>Trematoda</taxon>
        <taxon>Digenea</taxon>
        <taxon>Opisthorchiida</taxon>
        <taxon>Opisthorchiata</taxon>
        <taxon>Opisthorchiidae</taxon>
        <taxon>Opisthorchis</taxon>
    </lineage>
</organism>
<dbReference type="AlphaFoldDB" id="A0A4S2KMV7"/>
<proteinExistence type="predicted"/>
<feature type="region of interest" description="Disordered" evidence="1">
    <location>
        <begin position="132"/>
        <end position="172"/>
    </location>
</feature>
<feature type="compositionally biased region" description="Low complexity" evidence="1">
    <location>
        <begin position="231"/>
        <end position="241"/>
    </location>
</feature>
<feature type="region of interest" description="Disordered" evidence="1">
    <location>
        <begin position="199"/>
        <end position="307"/>
    </location>
</feature>
<evidence type="ECO:0000313" key="3">
    <source>
        <dbReference type="Proteomes" id="UP000308267"/>
    </source>
</evidence>
<dbReference type="EMBL" id="SJOL01010677">
    <property type="protein sequence ID" value="TGZ50860.1"/>
    <property type="molecule type" value="Genomic_DNA"/>
</dbReference>
<gene>
    <name evidence="2" type="ORF">CRM22_010766</name>
</gene>
<feature type="compositionally biased region" description="Basic and acidic residues" evidence="1">
    <location>
        <begin position="266"/>
        <end position="278"/>
    </location>
</feature>
<comment type="caution">
    <text evidence="2">The sequence shown here is derived from an EMBL/GenBank/DDBJ whole genome shotgun (WGS) entry which is preliminary data.</text>
</comment>
<feature type="compositionally biased region" description="Polar residues" evidence="1">
    <location>
        <begin position="284"/>
        <end position="295"/>
    </location>
</feature>
<dbReference type="Proteomes" id="UP000308267">
    <property type="component" value="Unassembled WGS sequence"/>
</dbReference>
<name>A0A4S2KMV7_OPIFE</name>
<feature type="compositionally biased region" description="Basic and acidic residues" evidence="1">
    <location>
        <begin position="144"/>
        <end position="164"/>
    </location>
</feature>